<organism evidence="1">
    <name type="scientific">Arion vulgaris</name>
    <dbReference type="NCBI Taxonomy" id="1028688"/>
    <lineage>
        <taxon>Eukaryota</taxon>
        <taxon>Metazoa</taxon>
        <taxon>Spiralia</taxon>
        <taxon>Lophotrochozoa</taxon>
        <taxon>Mollusca</taxon>
        <taxon>Gastropoda</taxon>
        <taxon>Heterobranchia</taxon>
        <taxon>Euthyneura</taxon>
        <taxon>Panpulmonata</taxon>
        <taxon>Eupulmonata</taxon>
        <taxon>Stylommatophora</taxon>
        <taxon>Helicina</taxon>
        <taxon>Arionoidea</taxon>
        <taxon>Arionidae</taxon>
        <taxon>Arion</taxon>
    </lineage>
</organism>
<name>A0A0B7AFM2_9EUPU</name>
<proteinExistence type="predicted"/>
<reference evidence="1" key="1">
    <citation type="submission" date="2014-12" db="EMBL/GenBank/DDBJ databases">
        <title>Insight into the proteome of Arion vulgaris.</title>
        <authorList>
            <person name="Aradska J."/>
            <person name="Bulat T."/>
            <person name="Smidak R."/>
            <person name="Sarate P."/>
            <person name="Gangsoo J."/>
            <person name="Sialana F."/>
            <person name="Bilban M."/>
            <person name="Lubec G."/>
        </authorList>
    </citation>
    <scope>NUCLEOTIDE SEQUENCE</scope>
    <source>
        <tissue evidence="1">Skin</tissue>
    </source>
</reference>
<protein>
    <submittedName>
        <fullName evidence="1">Uncharacterized protein</fullName>
    </submittedName>
</protein>
<accession>A0A0B7AFM2</accession>
<gene>
    <name evidence="1" type="primary">ORF116158</name>
</gene>
<sequence>MCRSRCLEPVSTRLQKISIMQFGVFYTDAMLVANMLVANNNFISFNVDKWNY</sequence>
<evidence type="ECO:0000313" key="1">
    <source>
        <dbReference type="EMBL" id="CEK79563.1"/>
    </source>
</evidence>
<dbReference type="AlphaFoldDB" id="A0A0B7AFM2"/>
<dbReference type="EMBL" id="HACG01032698">
    <property type="protein sequence ID" value="CEK79563.1"/>
    <property type="molecule type" value="Transcribed_RNA"/>
</dbReference>